<dbReference type="SUPFAM" id="SSF53448">
    <property type="entry name" value="Nucleotide-diphospho-sugar transferases"/>
    <property type="match status" value="1"/>
</dbReference>
<dbReference type="RefSeq" id="WP_160591168.1">
    <property type="nucleotide sequence ID" value="NZ_BAAAFP010000003.1"/>
</dbReference>
<dbReference type="CDD" id="cd00761">
    <property type="entry name" value="Glyco_tranf_GTA_type"/>
    <property type="match status" value="1"/>
</dbReference>
<dbReference type="Proteomes" id="UP000435243">
    <property type="component" value="Unassembled WGS sequence"/>
</dbReference>
<dbReference type="Pfam" id="PF00535">
    <property type="entry name" value="Glycos_transf_2"/>
    <property type="match status" value="1"/>
</dbReference>
<dbReference type="OrthoDB" id="9813349at2"/>
<accession>A0A844ZN63</accession>
<evidence type="ECO:0000313" key="2">
    <source>
        <dbReference type="EMBL" id="MXO88752.1"/>
    </source>
</evidence>
<protein>
    <submittedName>
        <fullName evidence="2">Glycosyltransferase</fullName>
    </submittedName>
</protein>
<dbReference type="InterPro" id="IPR029044">
    <property type="entry name" value="Nucleotide-diphossugar_trans"/>
</dbReference>
<proteinExistence type="predicted"/>
<dbReference type="EMBL" id="WTYY01000004">
    <property type="protein sequence ID" value="MXO88752.1"/>
    <property type="molecule type" value="Genomic_DNA"/>
</dbReference>
<dbReference type="InterPro" id="IPR050834">
    <property type="entry name" value="Glycosyltransf_2"/>
</dbReference>
<dbReference type="GO" id="GO:0016740">
    <property type="term" value="F:transferase activity"/>
    <property type="evidence" value="ECO:0007669"/>
    <property type="project" value="UniProtKB-KW"/>
</dbReference>
<sequence length="314" mass="34624">MNRNAQTRPHFSVIVPVYNAQDTIEATIASIREQDDEDFELILIDDGSTDDSLLRMLRQAGRDPRIRLVAQQNAGVSAARNHGLQLASGRLMAFCDADDLWHPAKLAWHRAAHEADRTLAISYARIAFLEATAHDRPRSRTMSSVPRGDLTMQQIISENPVCTASNLVTTREAFDRIGAFDVGMDYAEDQEWLARAVALGERARGIDELLVGYRLSPGGLSVNLGAMYAGWRRVVELHASDADSASAEAIYCRYLARRSLRSGNPPAEARYYAMRGIALSPRAFLSDLKRGGSTLLAAITAPAIPMTLRQRIFA</sequence>
<reference evidence="2 3" key="1">
    <citation type="submission" date="2019-12" db="EMBL/GenBank/DDBJ databases">
        <title>Genomic-based taxomic classification of the family Erythrobacteraceae.</title>
        <authorList>
            <person name="Xu L."/>
        </authorList>
    </citation>
    <scope>NUCLEOTIDE SEQUENCE [LARGE SCALE GENOMIC DNA]</scope>
    <source>
        <strain evidence="2 3">JCM 16339</strain>
    </source>
</reference>
<evidence type="ECO:0000313" key="3">
    <source>
        <dbReference type="Proteomes" id="UP000435243"/>
    </source>
</evidence>
<comment type="caution">
    <text evidence="2">The sequence shown here is derived from an EMBL/GenBank/DDBJ whole genome shotgun (WGS) entry which is preliminary data.</text>
</comment>
<keyword evidence="3" id="KW-1185">Reference proteome</keyword>
<dbReference type="InterPro" id="IPR001173">
    <property type="entry name" value="Glyco_trans_2-like"/>
</dbReference>
<name>A0A844ZN63_9SPHN</name>
<dbReference type="PANTHER" id="PTHR43685">
    <property type="entry name" value="GLYCOSYLTRANSFERASE"/>
    <property type="match status" value="1"/>
</dbReference>
<gene>
    <name evidence="2" type="ORF">GRI32_08355</name>
</gene>
<keyword evidence="2" id="KW-0808">Transferase</keyword>
<dbReference type="AlphaFoldDB" id="A0A844ZN63"/>
<feature type="domain" description="Glycosyltransferase 2-like" evidence="1">
    <location>
        <begin position="12"/>
        <end position="177"/>
    </location>
</feature>
<evidence type="ECO:0000259" key="1">
    <source>
        <dbReference type="Pfam" id="PF00535"/>
    </source>
</evidence>
<dbReference type="Gene3D" id="3.90.550.10">
    <property type="entry name" value="Spore Coat Polysaccharide Biosynthesis Protein SpsA, Chain A"/>
    <property type="match status" value="1"/>
</dbReference>
<organism evidence="2 3">
    <name type="scientific">Alteraurantiacibacter aestuarii</name>
    <dbReference type="NCBI Taxonomy" id="650004"/>
    <lineage>
        <taxon>Bacteria</taxon>
        <taxon>Pseudomonadati</taxon>
        <taxon>Pseudomonadota</taxon>
        <taxon>Alphaproteobacteria</taxon>
        <taxon>Sphingomonadales</taxon>
        <taxon>Erythrobacteraceae</taxon>
        <taxon>Alteraurantiacibacter</taxon>
    </lineage>
</organism>
<dbReference type="PANTHER" id="PTHR43685:SF2">
    <property type="entry name" value="GLYCOSYLTRANSFERASE 2-LIKE DOMAIN-CONTAINING PROTEIN"/>
    <property type="match status" value="1"/>
</dbReference>